<name>A0A380JRW3_STRDY</name>
<dbReference type="AlphaFoldDB" id="A0A380JRW3"/>
<accession>A0A380JRW3</accession>
<evidence type="ECO:0000256" key="1">
    <source>
        <dbReference type="SAM" id="Phobius"/>
    </source>
</evidence>
<sequence length="58" mass="7239">MINVFISAFVSFIVSLFMLKVSIYWFKRWIDDFFEKEEKYIKSQFEDFTDHIKQSIFR</sequence>
<reference evidence="2 3" key="1">
    <citation type="submission" date="2018-06" db="EMBL/GenBank/DDBJ databases">
        <authorList>
            <consortium name="Pathogen Informatics"/>
            <person name="Doyle S."/>
        </authorList>
    </citation>
    <scope>NUCLEOTIDE SEQUENCE [LARGE SCALE GENOMIC DNA]</scope>
    <source>
        <strain evidence="2 3">NCTC4670</strain>
    </source>
</reference>
<gene>
    <name evidence="2" type="ORF">NCTC4670_00333</name>
</gene>
<dbReference type="Proteomes" id="UP000254797">
    <property type="component" value="Unassembled WGS sequence"/>
</dbReference>
<feature type="transmembrane region" description="Helical" evidence="1">
    <location>
        <begin position="6"/>
        <end position="26"/>
    </location>
</feature>
<dbReference type="EMBL" id="UHFG01000004">
    <property type="protein sequence ID" value="SUN47588.1"/>
    <property type="molecule type" value="Genomic_DNA"/>
</dbReference>
<keyword evidence="1" id="KW-1133">Transmembrane helix</keyword>
<protein>
    <submittedName>
        <fullName evidence="2">Uncharacterized protein</fullName>
    </submittedName>
</protein>
<keyword evidence="1" id="KW-0812">Transmembrane</keyword>
<evidence type="ECO:0000313" key="3">
    <source>
        <dbReference type="Proteomes" id="UP000254797"/>
    </source>
</evidence>
<evidence type="ECO:0000313" key="2">
    <source>
        <dbReference type="EMBL" id="SUN47588.1"/>
    </source>
</evidence>
<keyword evidence="1" id="KW-0472">Membrane</keyword>
<organism evidence="2 3">
    <name type="scientific">Streptococcus dysgalactiae subsp. dysgalactiae</name>
    <dbReference type="NCBI Taxonomy" id="99822"/>
    <lineage>
        <taxon>Bacteria</taxon>
        <taxon>Bacillati</taxon>
        <taxon>Bacillota</taxon>
        <taxon>Bacilli</taxon>
        <taxon>Lactobacillales</taxon>
        <taxon>Streptococcaceae</taxon>
        <taxon>Streptococcus</taxon>
    </lineage>
</organism>
<proteinExistence type="predicted"/>